<evidence type="ECO:0000313" key="1">
    <source>
        <dbReference type="EMBL" id="CCO50319.1"/>
    </source>
</evidence>
<evidence type="ECO:0000313" key="2">
    <source>
        <dbReference type="Proteomes" id="UP000018211"/>
    </source>
</evidence>
<comment type="caution">
    <text evidence="1">The sequence shown here is derived from an EMBL/GenBank/DDBJ whole genome shotgun (WGS) entry which is preliminary data.</text>
</comment>
<proteinExistence type="predicted"/>
<reference evidence="1 2" key="1">
    <citation type="journal article" date="2013" name="ISME J.">
        <title>Comparative genomics of pathogenic lineages of Vibrio nigripulchritudo identifies virulence-associated traits.</title>
        <authorList>
            <person name="Goudenege D."/>
            <person name="Labreuche Y."/>
            <person name="Krin E."/>
            <person name="Ansquer D."/>
            <person name="Mangenot S."/>
            <person name="Calteau A."/>
            <person name="Medigue C."/>
            <person name="Mazel D."/>
            <person name="Polz M.F."/>
            <person name="Le Roux F."/>
        </authorList>
    </citation>
    <scope>NUCLEOTIDE SEQUENCE [LARGE SCALE GENOMIC DNA]</scope>
    <source>
        <strain evidence="1 2">SOn1</strain>
    </source>
</reference>
<dbReference type="EMBL" id="CAOF01000200">
    <property type="protein sequence ID" value="CCO50319.1"/>
    <property type="molecule type" value="Genomic_DNA"/>
</dbReference>
<name>A0AAV2W0C6_9VIBR</name>
<accession>A0AAV2W0C6</accession>
<organism evidence="1 2">
    <name type="scientific">Vibrio nigripulchritudo SOn1</name>
    <dbReference type="NCBI Taxonomy" id="1238450"/>
    <lineage>
        <taxon>Bacteria</taxon>
        <taxon>Pseudomonadati</taxon>
        <taxon>Pseudomonadota</taxon>
        <taxon>Gammaproteobacteria</taxon>
        <taxon>Vibrionales</taxon>
        <taxon>Vibrionaceae</taxon>
        <taxon>Vibrio</taxon>
    </lineage>
</organism>
<protein>
    <submittedName>
        <fullName evidence="1">Uncharacterized protein</fullName>
    </submittedName>
</protein>
<sequence length="58" mass="6586">MNLPGGQPVSNDLETDLEKLAKCLCIYNKMVAADMIYFWLLANRKVLDELGHVTEKEC</sequence>
<gene>
    <name evidence="1" type="ORF">VIBNISOn1_p0156</name>
</gene>
<dbReference type="AlphaFoldDB" id="A0AAV2W0C6"/>
<dbReference type="Proteomes" id="UP000018211">
    <property type="component" value="Unassembled WGS sequence"/>
</dbReference>